<feature type="compositionally biased region" description="Acidic residues" evidence="2">
    <location>
        <begin position="188"/>
        <end position="200"/>
    </location>
</feature>
<feature type="coiled-coil region" evidence="1">
    <location>
        <begin position="69"/>
        <end position="96"/>
    </location>
</feature>
<gene>
    <name evidence="3" type="ORF">RFI_22355</name>
</gene>
<evidence type="ECO:0000256" key="2">
    <source>
        <dbReference type="SAM" id="MobiDB-lite"/>
    </source>
</evidence>
<protein>
    <submittedName>
        <fullName evidence="3">Viral A-type inclusion protein</fullName>
    </submittedName>
</protein>
<reference evidence="3 4" key="1">
    <citation type="journal article" date="2013" name="Curr. Biol.">
        <title>The Genome of the Foraminiferan Reticulomyxa filosa.</title>
        <authorList>
            <person name="Glockner G."/>
            <person name="Hulsmann N."/>
            <person name="Schleicher M."/>
            <person name="Noegel A.A."/>
            <person name="Eichinger L."/>
            <person name="Gallinger C."/>
            <person name="Pawlowski J."/>
            <person name="Sierra R."/>
            <person name="Euteneuer U."/>
            <person name="Pillet L."/>
            <person name="Moustafa A."/>
            <person name="Platzer M."/>
            <person name="Groth M."/>
            <person name="Szafranski K."/>
            <person name="Schliwa M."/>
        </authorList>
    </citation>
    <scope>NUCLEOTIDE SEQUENCE [LARGE SCALE GENOMIC DNA]</scope>
</reference>
<evidence type="ECO:0000313" key="3">
    <source>
        <dbReference type="EMBL" id="ETO15013.1"/>
    </source>
</evidence>
<keyword evidence="4" id="KW-1185">Reference proteome</keyword>
<accession>X6MLX6</accession>
<name>X6MLX6_RETFI</name>
<sequence length="243" mass="28718">MDESQTAFTRSVVNVSRLKEELSELKQKNSLLQQKLAEFEAPFGSHPSNDQEEDSQAKQVKKHIRSMTRQQIEEEIERYIANNSEMQQEINNYQVDMEWYRVQLADSTQNLVQREHTLGEKEQEMYNLRRQSMQATESLSQMLAIDSENVELKKTIQQLEHKLNFISQGTPEAKGNVDFKKKSPSANDYEEDNYNNDNDVDNIKALNAKLKRLEEENQDLQEQVEFQSKEIEKWIKWKRKLPF</sequence>
<organism evidence="3 4">
    <name type="scientific">Reticulomyxa filosa</name>
    <dbReference type="NCBI Taxonomy" id="46433"/>
    <lineage>
        <taxon>Eukaryota</taxon>
        <taxon>Sar</taxon>
        <taxon>Rhizaria</taxon>
        <taxon>Retaria</taxon>
        <taxon>Foraminifera</taxon>
        <taxon>Monothalamids</taxon>
        <taxon>Reticulomyxidae</taxon>
        <taxon>Reticulomyxa</taxon>
    </lineage>
</organism>
<comment type="caution">
    <text evidence="3">The sequence shown here is derived from an EMBL/GenBank/DDBJ whole genome shotgun (WGS) entry which is preliminary data.</text>
</comment>
<feature type="region of interest" description="Disordered" evidence="2">
    <location>
        <begin position="38"/>
        <end position="59"/>
    </location>
</feature>
<keyword evidence="1" id="KW-0175">Coiled coil</keyword>
<dbReference type="EMBL" id="ASPP01019555">
    <property type="protein sequence ID" value="ETO15013.1"/>
    <property type="molecule type" value="Genomic_DNA"/>
</dbReference>
<evidence type="ECO:0000313" key="4">
    <source>
        <dbReference type="Proteomes" id="UP000023152"/>
    </source>
</evidence>
<dbReference type="Proteomes" id="UP000023152">
    <property type="component" value="Unassembled WGS sequence"/>
</dbReference>
<proteinExistence type="predicted"/>
<evidence type="ECO:0000256" key="1">
    <source>
        <dbReference type="SAM" id="Coils"/>
    </source>
</evidence>
<dbReference type="AlphaFoldDB" id="X6MLX6"/>
<feature type="region of interest" description="Disordered" evidence="2">
    <location>
        <begin position="175"/>
        <end position="200"/>
    </location>
</feature>